<keyword evidence="8" id="KW-1185">Reference proteome</keyword>
<dbReference type="PROSITE" id="PS50894">
    <property type="entry name" value="HPT"/>
    <property type="match status" value="1"/>
</dbReference>
<dbReference type="InterPro" id="IPR036641">
    <property type="entry name" value="HPT_dom_sf"/>
</dbReference>
<protein>
    <recommendedName>
        <fullName evidence="9">Response regulator</fullName>
    </recommendedName>
</protein>
<dbReference type="Gene3D" id="1.10.287.130">
    <property type="match status" value="1"/>
</dbReference>
<dbReference type="Gene3D" id="3.40.50.2300">
    <property type="match status" value="2"/>
</dbReference>
<organism evidence="7 8">
    <name type="scientific">Oxalicibacterium solurbis</name>
    <dbReference type="NCBI Taxonomy" id="69280"/>
    <lineage>
        <taxon>Bacteria</taxon>
        <taxon>Pseudomonadati</taxon>
        <taxon>Pseudomonadota</taxon>
        <taxon>Betaproteobacteria</taxon>
        <taxon>Burkholderiales</taxon>
        <taxon>Oxalobacteraceae</taxon>
        <taxon>Oxalicibacterium</taxon>
    </lineage>
</organism>
<keyword evidence="2" id="KW-0902">Two-component regulatory system</keyword>
<dbReference type="InterPro" id="IPR008207">
    <property type="entry name" value="Sig_transdc_His_kin_Hpt_dom"/>
</dbReference>
<comment type="caution">
    <text evidence="7">The sequence shown here is derived from an EMBL/GenBank/DDBJ whole genome shotgun (WGS) entry which is preliminary data.</text>
</comment>
<dbReference type="Pfam" id="PF00072">
    <property type="entry name" value="Response_reg"/>
    <property type="match status" value="1"/>
</dbReference>
<dbReference type="GO" id="GO:0005524">
    <property type="term" value="F:ATP binding"/>
    <property type="evidence" value="ECO:0007669"/>
    <property type="project" value="UniProtKB-KW"/>
</dbReference>
<feature type="modified residue" description="4-aspartylphosphate" evidence="4">
    <location>
        <position position="331"/>
    </location>
</feature>
<dbReference type="Gene3D" id="1.20.120.160">
    <property type="entry name" value="HPT domain"/>
    <property type="match status" value="1"/>
</dbReference>
<evidence type="ECO:0000256" key="1">
    <source>
        <dbReference type="ARBA" id="ARBA00022553"/>
    </source>
</evidence>
<feature type="modified residue" description="Phosphohistidine" evidence="3">
    <location>
        <position position="460"/>
    </location>
</feature>
<dbReference type="PANTHER" id="PTHR45339:SF3">
    <property type="entry name" value="HISTIDINE KINASE"/>
    <property type="match status" value="1"/>
</dbReference>
<dbReference type="GO" id="GO:0004672">
    <property type="term" value="F:protein kinase activity"/>
    <property type="evidence" value="ECO:0007669"/>
    <property type="project" value="UniProtKB-ARBA"/>
</dbReference>
<feature type="domain" description="Response regulatory" evidence="5">
    <location>
        <begin position="114"/>
        <end position="235"/>
    </location>
</feature>
<name>A0A8J3AUJ4_9BURK</name>
<feature type="domain" description="Response regulatory" evidence="5">
    <location>
        <begin position="282"/>
        <end position="399"/>
    </location>
</feature>
<feature type="modified residue" description="4-aspartylphosphate" evidence="4">
    <location>
        <position position="168"/>
    </location>
</feature>
<evidence type="ECO:0000256" key="2">
    <source>
        <dbReference type="ARBA" id="ARBA00023012"/>
    </source>
</evidence>
<keyword evidence="1 4" id="KW-0597">Phosphoprotein</keyword>
<feature type="domain" description="HPt" evidence="6">
    <location>
        <begin position="421"/>
        <end position="514"/>
    </location>
</feature>
<dbReference type="AlphaFoldDB" id="A0A8J3AUJ4"/>
<dbReference type="InterPro" id="IPR001789">
    <property type="entry name" value="Sig_transdc_resp-reg_receiver"/>
</dbReference>
<evidence type="ECO:0008006" key="9">
    <source>
        <dbReference type="Google" id="ProtNLM"/>
    </source>
</evidence>
<dbReference type="SUPFAM" id="SSF52172">
    <property type="entry name" value="CheY-like"/>
    <property type="match status" value="2"/>
</dbReference>
<evidence type="ECO:0000259" key="6">
    <source>
        <dbReference type="PROSITE" id="PS50894"/>
    </source>
</evidence>
<dbReference type="RefSeq" id="WP_229723929.1">
    <property type="nucleotide sequence ID" value="NZ_BMDP01000001.1"/>
</dbReference>
<dbReference type="SMART" id="SM00073">
    <property type="entry name" value="HPT"/>
    <property type="match status" value="1"/>
</dbReference>
<evidence type="ECO:0000259" key="5">
    <source>
        <dbReference type="PROSITE" id="PS50110"/>
    </source>
</evidence>
<evidence type="ECO:0000256" key="3">
    <source>
        <dbReference type="PROSITE-ProRule" id="PRU00110"/>
    </source>
</evidence>
<dbReference type="CDD" id="cd17546">
    <property type="entry name" value="REC_hyHK_CKI1_RcsC-like"/>
    <property type="match status" value="1"/>
</dbReference>
<proteinExistence type="predicted"/>
<sequence length="520" mass="57507">MPSFHSFHTFLSARRTDAQRARIARRRQKAAHDAQPDKHLFDRLQRTINTQLNGIVGVLEMIRQHELTSEQRELIGLAQRSANTLLSDTGRLFDGDAFADDTAMHIDEAMRDVRVLVVTPDTALRTRIENELMHRDMRATGVERADAALTALEQAAVAGDPYRIALLDQDIHGIDGETLGSAIGNAPAHRDTLLVLISSEHDRQDADRLALTGFSAWLPKPVPRPMLIDTLTMLCGCIAKKDAPRFICAGVRTQREQPAPESVDSLSDSFTDSFADSFTQARVMVVDDNPVNLEVAERMLTRFGCLVDTAAGGEQALELAEARRYDLILMDCQMPGVDGYQATALLRAAEGGLKHTPIVGWSSRTNRNERDTCLAIGMDDFLAKPMRMRELSAILVRWLQRTAKQTQAKQDDELDATRQMFGDDFPELARLFLADSPQRLNALREAIDRNDDAAIAKLAHVLCGSSASLGATLLAALSRELEVAARNGAMHEVPPRLDAIAFEYARIEARLNGMLQSPVR</sequence>
<evidence type="ECO:0000313" key="8">
    <source>
        <dbReference type="Proteomes" id="UP000627205"/>
    </source>
</evidence>
<dbReference type="PANTHER" id="PTHR45339">
    <property type="entry name" value="HYBRID SIGNAL TRANSDUCTION HISTIDINE KINASE J"/>
    <property type="match status" value="1"/>
</dbReference>
<dbReference type="PROSITE" id="PS50110">
    <property type="entry name" value="RESPONSE_REGULATORY"/>
    <property type="match status" value="2"/>
</dbReference>
<dbReference type="SUPFAM" id="SSF47226">
    <property type="entry name" value="Histidine-containing phosphotransfer domain, HPT domain"/>
    <property type="match status" value="1"/>
</dbReference>
<reference evidence="7" key="2">
    <citation type="submission" date="2020-09" db="EMBL/GenBank/DDBJ databases">
        <authorList>
            <person name="Sun Q."/>
            <person name="Sedlacek I."/>
        </authorList>
    </citation>
    <scope>NUCLEOTIDE SEQUENCE</scope>
    <source>
        <strain evidence="7">CCM 7664</strain>
    </source>
</reference>
<dbReference type="EMBL" id="BMDP01000001">
    <property type="protein sequence ID" value="GGI53470.1"/>
    <property type="molecule type" value="Genomic_DNA"/>
</dbReference>
<accession>A0A8J3AUJ4</accession>
<dbReference type="SMART" id="SM00448">
    <property type="entry name" value="REC"/>
    <property type="match status" value="2"/>
</dbReference>
<dbReference type="InterPro" id="IPR011006">
    <property type="entry name" value="CheY-like_superfamily"/>
</dbReference>
<reference evidence="7" key="1">
    <citation type="journal article" date="2014" name="Int. J. Syst. Evol. Microbiol.">
        <title>Complete genome sequence of Corynebacterium casei LMG S-19264T (=DSM 44701T), isolated from a smear-ripened cheese.</title>
        <authorList>
            <consortium name="US DOE Joint Genome Institute (JGI-PGF)"/>
            <person name="Walter F."/>
            <person name="Albersmeier A."/>
            <person name="Kalinowski J."/>
            <person name="Ruckert C."/>
        </authorList>
    </citation>
    <scope>NUCLEOTIDE SEQUENCE</scope>
    <source>
        <strain evidence="7">CCM 7664</strain>
    </source>
</reference>
<dbReference type="GO" id="GO:0000160">
    <property type="term" value="P:phosphorelay signal transduction system"/>
    <property type="evidence" value="ECO:0007669"/>
    <property type="project" value="UniProtKB-KW"/>
</dbReference>
<dbReference type="Proteomes" id="UP000627205">
    <property type="component" value="Unassembled WGS sequence"/>
</dbReference>
<dbReference type="GO" id="GO:0005886">
    <property type="term" value="C:plasma membrane"/>
    <property type="evidence" value="ECO:0007669"/>
    <property type="project" value="UniProtKB-SubCell"/>
</dbReference>
<gene>
    <name evidence="7" type="ORF">GCM10011430_06440</name>
</gene>
<dbReference type="Pfam" id="PF01627">
    <property type="entry name" value="Hpt"/>
    <property type="match status" value="1"/>
</dbReference>
<evidence type="ECO:0000313" key="7">
    <source>
        <dbReference type="EMBL" id="GGI53470.1"/>
    </source>
</evidence>
<evidence type="ECO:0000256" key="4">
    <source>
        <dbReference type="PROSITE-ProRule" id="PRU00169"/>
    </source>
</evidence>